<dbReference type="AlphaFoldDB" id="A0A1L7D3J6"/>
<sequence>METLAATTTRDIIFNHYTGQKAYPAGTVVELITEEFEENENHFSIIPLEEDWHNGIRPFAYVCFADIEPI</sequence>
<dbReference type="EMBL" id="CP009249">
    <property type="protein sequence ID" value="APT92680.1"/>
    <property type="molecule type" value="Genomic_DNA"/>
</dbReference>
<protein>
    <submittedName>
        <fullName evidence="1">Uncharacterized protein</fullName>
    </submittedName>
</protein>
<evidence type="ECO:0000313" key="1">
    <source>
        <dbReference type="EMBL" id="APT92680.1"/>
    </source>
</evidence>
<evidence type="ECO:0000313" key="2">
    <source>
        <dbReference type="Proteomes" id="UP000185491"/>
    </source>
</evidence>
<dbReference type="STRING" id="161895.CPHO_06990"/>
<gene>
    <name evidence="1" type="ORF">CPHO_06990</name>
</gene>
<name>A0A1L7D3J6_9CORY</name>
<reference evidence="1 2" key="1">
    <citation type="submission" date="2014-08" db="EMBL/GenBank/DDBJ databases">
        <title>Complete genome sequence of Corynebacterium phocae M408/89/1(T)(=DSM 44612(T)), isolated from the common seal (Phoca vitulina).</title>
        <authorList>
            <person name="Ruckert C."/>
            <person name="Albersmeier A."/>
            <person name="Winkler A."/>
            <person name="Kalinowski J."/>
        </authorList>
    </citation>
    <scope>NUCLEOTIDE SEQUENCE [LARGE SCALE GENOMIC DNA]</scope>
    <source>
        <strain evidence="1 2">M408/89/1</strain>
    </source>
</reference>
<dbReference type="KEGG" id="cpho:CPHO_06990"/>
<accession>A0A1L7D3J6</accession>
<keyword evidence="2" id="KW-1185">Reference proteome</keyword>
<dbReference type="RefSeq" id="WP_075734397.1">
    <property type="nucleotide sequence ID" value="NZ_CP009249.1"/>
</dbReference>
<dbReference type="Proteomes" id="UP000185491">
    <property type="component" value="Chromosome"/>
</dbReference>
<proteinExistence type="predicted"/>
<organism evidence="1 2">
    <name type="scientific">Corynebacterium phocae</name>
    <dbReference type="NCBI Taxonomy" id="161895"/>
    <lineage>
        <taxon>Bacteria</taxon>
        <taxon>Bacillati</taxon>
        <taxon>Actinomycetota</taxon>
        <taxon>Actinomycetes</taxon>
        <taxon>Mycobacteriales</taxon>
        <taxon>Corynebacteriaceae</taxon>
        <taxon>Corynebacterium</taxon>
    </lineage>
</organism>